<dbReference type="STRING" id="587909.SAMN05421810_108231"/>
<accession>A0A1I5Z4X0</accession>
<feature type="region of interest" description="Disordered" evidence="1">
    <location>
        <begin position="146"/>
        <end position="173"/>
    </location>
</feature>
<dbReference type="AlphaFoldDB" id="A0A1I5Z4X0"/>
<dbReference type="Proteomes" id="UP000198727">
    <property type="component" value="Unassembled WGS sequence"/>
</dbReference>
<organism evidence="2 3">
    <name type="scientific">Amycolatopsis arida</name>
    <dbReference type="NCBI Taxonomy" id="587909"/>
    <lineage>
        <taxon>Bacteria</taxon>
        <taxon>Bacillati</taxon>
        <taxon>Actinomycetota</taxon>
        <taxon>Actinomycetes</taxon>
        <taxon>Pseudonocardiales</taxon>
        <taxon>Pseudonocardiaceae</taxon>
        <taxon>Amycolatopsis</taxon>
    </lineage>
</organism>
<gene>
    <name evidence="2" type="ORF">SAMN05421810_108231</name>
</gene>
<feature type="compositionally biased region" description="Gly residues" evidence="1">
    <location>
        <begin position="22"/>
        <end position="31"/>
    </location>
</feature>
<name>A0A1I5Z4X0_9PSEU</name>
<feature type="region of interest" description="Disordered" evidence="1">
    <location>
        <begin position="85"/>
        <end position="132"/>
    </location>
</feature>
<feature type="region of interest" description="Disordered" evidence="1">
    <location>
        <begin position="17"/>
        <end position="38"/>
    </location>
</feature>
<keyword evidence="3" id="KW-1185">Reference proteome</keyword>
<sequence>MDAVATAAARGRTVDRTAPWGARGGRPGGGSTPWMPERARPLSRWTAGSGIACWRETAPAGGAVSVHRPCVAQPAGEAVGCGHGLSNAGPRRRDPSWESPRAARSAVPERCARAAVRPRRSIPQKRDRGHEAPVGAAWTPAVVHSFPKRPSRAPTSGKMDPGPGPQGQGWGARWGRGTNSATRMSRARAVVDGSGEVVRPLRVPRERYGPALTGCARLPTRPSLPRRGLGLHGTPQDGAGPLSPGCHRVRLPSTVWRKTSCSR</sequence>
<proteinExistence type="predicted"/>
<reference evidence="3" key="1">
    <citation type="submission" date="2016-10" db="EMBL/GenBank/DDBJ databases">
        <authorList>
            <person name="Varghese N."/>
            <person name="Submissions S."/>
        </authorList>
    </citation>
    <scope>NUCLEOTIDE SEQUENCE [LARGE SCALE GENOMIC DNA]</scope>
    <source>
        <strain evidence="3">CGMCC 4.5579</strain>
    </source>
</reference>
<evidence type="ECO:0000256" key="1">
    <source>
        <dbReference type="SAM" id="MobiDB-lite"/>
    </source>
</evidence>
<protein>
    <submittedName>
        <fullName evidence="2">Uncharacterized protein</fullName>
    </submittedName>
</protein>
<dbReference type="EMBL" id="FOWW01000008">
    <property type="protein sequence ID" value="SFQ51500.1"/>
    <property type="molecule type" value="Genomic_DNA"/>
</dbReference>
<feature type="region of interest" description="Disordered" evidence="1">
    <location>
        <begin position="212"/>
        <end position="248"/>
    </location>
</feature>
<evidence type="ECO:0000313" key="2">
    <source>
        <dbReference type="EMBL" id="SFQ51500.1"/>
    </source>
</evidence>
<evidence type="ECO:0000313" key="3">
    <source>
        <dbReference type="Proteomes" id="UP000198727"/>
    </source>
</evidence>